<dbReference type="Proteomes" id="UP001328107">
    <property type="component" value="Unassembled WGS sequence"/>
</dbReference>
<keyword evidence="1" id="KW-1133">Transmembrane helix</keyword>
<keyword evidence="1" id="KW-0472">Membrane</keyword>
<protein>
    <submittedName>
        <fullName evidence="3">Uncharacterized protein</fullName>
    </submittedName>
</protein>
<comment type="caution">
    <text evidence="3">The sequence shown here is derived from an EMBL/GenBank/DDBJ whole genome shotgun (WGS) entry which is preliminary data.</text>
</comment>
<gene>
    <name evidence="3" type="ORF">PMAYCL1PPCAC_00422</name>
</gene>
<sequence>IMLLFLFYQCVFNGNATVESSKPPSDFGTVMTDLLQGSRMLLIDVGILRENEYRTSLLYRRLIPARGHGSAFAAYQETFDSRKRGESVLADIRPISLVHTVYPFIALSIGLAGGIVVFGAEMLTYYFR</sequence>
<organism evidence="3 4">
    <name type="scientific">Pristionchus mayeri</name>
    <dbReference type="NCBI Taxonomy" id="1317129"/>
    <lineage>
        <taxon>Eukaryota</taxon>
        <taxon>Metazoa</taxon>
        <taxon>Ecdysozoa</taxon>
        <taxon>Nematoda</taxon>
        <taxon>Chromadorea</taxon>
        <taxon>Rhabditida</taxon>
        <taxon>Rhabditina</taxon>
        <taxon>Diplogasteromorpha</taxon>
        <taxon>Diplogasteroidea</taxon>
        <taxon>Neodiplogasteridae</taxon>
        <taxon>Pristionchus</taxon>
    </lineage>
</organism>
<name>A0AAN5C4Z2_9BILA</name>
<feature type="non-terminal residue" evidence="3">
    <location>
        <position position="128"/>
    </location>
</feature>
<keyword evidence="1" id="KW-0812">Transmembrane</keyword>
<feature type="chain" id="PRO_5042889081" evidence="2">
    <location>
        <begin position="17"/>
        <end position="128"/>
    </location>
</feature>
<evidence type="ECO:0000256" key="1">
    <source>
        <dbReference type="SAM" id="Phobius"/>
    </source>
</evidence>
<keyword evidence="2" id="KW-0732">Signal</keyword>
<accession>A0AAN5C4Z2</accession>
<evidence type="ECO:0000313" key="3">
    <source>
        <dbReference type="EMBL" id="GMR30227.1"/>
    </source>
</evidence>
<keyword evidence="4" id="KW-1185">Reference proteome</keyword>
<feature type="non-terminal residue" evidence="3">
    <location>
        <position position="1"/>
    </location>
</feature>
<dbReference type="AlphaFoldDB" id="A0AAN5C4Z2"/>
<proteinExistence type="predicted"/>
<dbReference type="EMBL" id="BTRK01000001">
    <property type="protein sequence ID" value="GMR30227.1"/>
    <property type="molecule type" value="Genomic_DNA"/>
</dbReference>
<feature type="transmembrane region" description="Helical" evidence="1">
    <location>
        <begin position="101"/>
        <end position="127"/>
    </location>
</feature>
<reference evidence="4" key="1">
    <citation type="submission" date="2022-10" db="EMBL/GenBank/DDBJ databases">
        <title>Genome assembly of Pristionchus species.</title>
        <authorList>
            <person name="Yoshida K."/>
            <person name="Sommer R.J."/>
        </authorList>
    </citation>
    <scope>NUCLEOTIDE SEQUENCE [LARGE SCALE GENOMIC DNA]</scope>
    <source>
        <strain evidence="4">RS5460</strain>
    </source>
</reference>
<evidence type="ECO:0000313" key="4">
    <source>
        <dbReference type="Proteomes" id="UP001328107"/>
    </source>
</evidence>
<feature type="signal peptide" evidence="2">
    <location>
        <begin position="1"/>
        <end position="16"/>
    </location>
</feature>
<evidence type="ECO:0000256" key="2">
    <source>
        <dbReference type="SAM" id="SignalP"/>
    </source>
</evidence>